<evidence type="ECO:0000313" key="4">
    <source>
        <dbReference type="EMBL" id="RZC41983.1"/>
    </source>
</evidence>
<dbReference type="PANTHER" id="PTHR11315:SF0">
    <property type="entry name" value="FOLATE GAMMA-GLUTAMYL HYDROLASE"/>
    <property type="match status" value="1"/>
</dbReference>
<keyword evidence="5" id="KW-1185">Reference proteome</keyword>
<organism evidence="4 5">
    <name type="scientific">Asbolus verrucosus</name>
    <name type="common">Desert ironclad beetle</name>
    <dbReference type="NCBI Taxonomy" id="1661398"/>
    <lineage>
        <taxon>Eukaryota</taxon>
        <taxon>Metazoa</taxon>
        <taxon>Ecdysozoa</taxon>
        <taxon>Arthropoda</taxon>
        <taxon>Hexapoda</taxon>
        <taxon>Insecta</taxon>
        <taxon>Pterygota</taxon>
        <taxon>Neoptera</taxon>
        <taxon>Endopterygota</taxon>
        <taxon>Coleoptera</taxon>
        <taxon>Polyphaga</taxon>
        <taxon>Cucujiformia</taxon>
        <taxon>Tenebrionidae</taxon>
        <taxon>Pimeliinae</taxon>
        <taxon>Asbolus</taxon>
    </lineage>
</organism>
<dbReference type="STRING" id="1661398.A0A482WBT0"/>
<feature type="active site" description="Proton donor" evidence="1">
    <location>
        <position position="72"/>
    </location>
</feature>
<feature type="domain" description="Glutamine amidotransferase" evidence="3">
    <location>
        <begin position="8"/>
        <end position="78"/>
    </location>
</feature>
<dbReference type="PANTHER" id="PTHR11315">
    <property type="entry name" value="PROTEASE FAMILY C26 GAMMA-GLUTAMYL HYDROLASE"/>
    <property type="match status" value="1"/>
</dbReference>
<dbReference type="InterPro" id="IPR029062">
    <property type="entry name" value="Class_I_gatase-like"/>
</dbReference>
<dbReference type="Pfam" id="PF00117">
    <property type="entry name" value="GATase"/>
    <property type="match status" value="1"/>
</dbReference>
<protein>
    <submittedName>
        <fullName evidence="4">GATase and/or Peptidase C26 domain containing protein</fullName>
    </submittedName>
</protein>
<sequence>MFSKASPELLENLKTKNLTYNYHKYCLFEEDLRKNNLLKDWKIISKNKDVNGLEFVSTMEHIEYPFFGTQYHPEKNPFEFKRPSGIPHCTEAIELAQYLGNFFVEESKKNNQCFPNGEIETSSLIYNYNPVYSAKNTSYEQLYLFKNDDYANNLLL</sequence>
<accession>A0A482WBT0</accession>
<dbReference type="InterPro" id="IPR017926">
    <property type="entry name" value="GATASE"/>
</dbReference>
<dbReference type="GO" id="GO:0034722">
    <property type="term" value="F:gamma-glutamyl-peptidase activity"/>
    <property type="evidence" value="ECO:0007669"/>
    <property type="project" value="TreeGrafter"/>
</dbReference>
<dbReference type="Gene3D" id="3.40.50.880">
    <property type="match status" value="1"/>
</dbReference>
<name>A0A482WBT0_ASBVE</name>
<dbReference type="SUPFAM" id="SSF52317">
    <property type="entry name" value="Class I glutamine amidotransferase-like"/>
    <property type="match status" value="1"/>
</dbReference>
<dbReference type="InterPro" id="IPR015527">
    <property type="entry name" value="Pept_C26_g-glut_hydrolase"/>
</dbReference>
<dbReference type="GO" id="GO:0005773">
    <property type="term" value="C:vacuole"/>
    <property type="evidence" value="ECO:0007669"/>
    <property type="project" value="TreeGrafter"/>
</dbReference>
<dbReference type="PROSITE" id="PS51275">
    <property type="entry name" value="PEPTIDASE_C26_GGH"/>
    <property type="match status" value="1"/>
</dbReference>
<dbReference type="OrthoDB" id="64220at2759"/>
<evidence type="ECO:0000313" key="5">
    <source>
        <dbReference type="Proteomes" id="UP000292052"/>
    </source>
</evidence>
<evidence type="ECO:0000259" key="3">
    <source>
        <dbReference type="Pfam" id="PF00117"/>
    </source>
</evidence>
<dbReference type="PROSITE" id="PS51273">
    <property type="entry name" value="GATASE_TYPE_1"/>
    <property type="match status" value="1"/>
</dbReference>
<comment type="caution">
    <text evidence="4">The sequence shown here is derived from an EMBL/GenBank/DDBJ whole genome shotgun (WGS) entry which is preliminary data.</text>
</comment>
<dbReference type="EMBL" id="QDEB01012249">
    <property type="protein sequence ID" value="RZC41983.1"/>
    <property type="molecule type" value="Genomic_DNA"/>
</dbReference>
<reference evidence="4 5" key="1">
    <citation type="submission" date="2017-03" db="EMBL/GenBank/DDBJ databases">
        <title>Genome of the blue death feigning beetle - Asbolus verrucosus.</title>
        <authorList>
            <person name="Rider S.D."/>
        </authorList>
    </citation>
    <scope>NUCLEOTIDE SEQUENCE [LARGE SCALE GENOMIC DNA]</scope>
    <source>
        <strain evidence="4">Butters</strain>
        <tissue evidence="4">Head and leg muscle</tissue>
    </source>
</reference>
<gene>
    <name evidence="4" type="ORF">BDFB_013226</name>
</gene>
<dbReference type="GO" id="GO:0046900">
    <property type="term" value="P:tetrahydrofolylpolyglutamate metabolic process"/>
    <property type="evidence" value="ECO:0007669"/>
    <property type="project" value="TreeGrafter"/>
</dbReference>
<proteinExistence type="predicted"/>
<dbReference type="AlphaFoldDB" id="A0A482WBT0"/>
<comment type="caution">
    <text evidence="2">Lacks conserved residue(s) required for the propagation of feature annotation.</text>
</comment>
<evidence type="ECO:0000256" key="1">
    <source>
        <dbReference type="PIRSR" id="PIRSR615527-1"/>
    </source>
</evidence>
<dbReference type="Proteomes" id="UP000292052">
    <property type="component" value="Unassembled WGS sequence"/>
</dbReference>
<evidence type="ECO:0000256" key="2">
    <source>
        <dbReference type="PROSITE-ProRule" id="PRU00607"/>
    </source>
</evidence>